<dbReference type="InterPro" id="IPR045865">
    <property type="entry name" value="ACT-like_dom_sf"/>
</dbReference>
<dbReference type="CDD" id="cd13630">
    <property type="entry name" value="PBP2_PDT_1"/>
    <property type="match status" value="1"/>
</dbReference>
<evidence type="ECO:0000256" key="5">
    <source>
        <dbReference type="ARBA" id="ARBA00004817"/>
    </source>
</evidence>
<evidence type="ECO:0000256" key="13">
    <source>
        <dbReference type="ARBA" id="ARBA00023239"/>
    </source>
</evidence>
<evidence type="ECO:0000256" key="2">
    <source>
        <dbReference type="ARBA" id="ARBA00002364"/>
    </source>
</evidence>
<dbReference type="Proteomes" id="UP000789508">
    <property type="component" value="Unassembled WGS sequence"/>
</dbReference>
<name>A0A9N8YYH0_9GLOM</name>
<dbReference type="GO" id="GO:0046417">
    <property type="term" value="P:chorismate metabolic process"/>
    <property type="evidence" value="ECO:0007669"/>
    <property type="project" value="InterPro"/>
</dbReference>
<dbReference type="CDD" id="cd04905">
    <property type="entry name" value="ACT_CM-PDT"/>
    <property type="match status" value="1"/>
</dbReference>
<dbReference type="SMART" id="SM00830">
    <property type="entry name" value="CM_2"/>
    <property type="match status" value="1"/>
</dbReference>
<dbReference type="InterPro" id="IPR010957">
    <property type="entry name" value="G/b/e-P-prot_chorismate_mutase"/>
</dbReference>
<dbReference type="InterPro" id="IPR036263">
    <property type="entry name" value="Chorismate_II_sf"/>
</dbReference>
<dbReference type="PIRSF" id="PIRSF001500">
    <property type="entry name" value="Chor_mut_pdt_Ppr"/>
    <property type="match status" value="1"/>
</dbReference>
<protein>
    <recommendedName>
        <fullName evidence="7">Bifunctional chorismate mutase/prephenate dehydratase</fullName>
        <ecNumber evidence="6">4.2.1.51</ecNumber>
    </recommendedName>
    <alternativeName>
        <fullName evidence="16">Chorismate mutase-prephenate dehydratase</fullName>
    </alternativeName>
    <alternativeName>
        <fullName evidence="15">p-protein</fullName>
    </alternativeName>
</protein>
<evidence type="ECO:0000259" key="18">
    <source>
        <dbReference type="PROSITE" id="PS51168"/>
    </source>
</evidence>
<keyword evidence="14" id="KW-0511">Multifunctional enzyme</keyword>
<dbReference type="InterPro" id="IPR008242">
    <property type="entry name" value="Chor_mutase/pphenate_deHydtase"/>
</dbReference>
<evidence type="ECO:0000256" key="7">
    <source>
        <dbReference type="ARBA" id="ARBA00014401"/>
    </source>
</evidence>
<proteinExistence type="predicted"/>
<comment type="caution">
    <text evidence="21">The sequence shown here is derived from an EMBL/GenBank/DDBJ whole genome shotgun (WGS) entry which is preliminary data.</text>
</comment>
<evidence type="ECO:0000256" key="12">
    <source>
        <dbReference type="ARBA" id="ARBA00023235"/>
    </source>
</evidence>
<evidence type="ECO:0000259" key="19">
    <source>
        <dbReference type="PROSITE" id="PS51171"/>
    </source>
</evidence>
<dbReference type="EMBL" id="CAJVPS010000151">
    <property type="protein sequence ID" value="CAG8458343.1"/>
    <property type="molecule type" value="Genomic_DNA"/>
</dbReference>
<keyword evidence="12" id="KW-0413">Isomerase</keyword>
<dbReference type="SUPFAM" id="SSF48600">
    <property type="entry name" value="Chorismate mutase II"/>
    <property type="match status" value="1"/>
</dbReference>
<feature type="domain" description="Chorismate mutase" evidence="18">
    <location>
        <begin position="1"/>
        <end position="96"/>
    </location>
</feature>
<dbReference type="GO" id="GO:0009094">
    <property type="term" value="P:L-phenylalanine biosynthetic process"/>
    <property type="evidence" value="ECO:0007669"/>
    <property type="project" value="UniProtKB-KW"/>
</dbReference>
<dbReference type="GO" id="GO:0004106">
    <property type="term" value="F:chorismate mutase activity"/>
    <property type="evidence" value="ECO:0007669"/>
    <property type="project" value="UniProtKB-EC"/>
</dbReference>
<dbReference type="GO" id="GO:0004664">
    <property type="term" value="F:prephenate dehydratase activity"/>
    <property type="evidence" value="ECO:0007669"/>
    <property type="project" value="UniProtKB-EC"/>
</dbReference>
<evidence type="ECO:0000256" key="17">
    <source>
        <dbReference type="ARBA" id="ARBA00047848"/>
    </source>
</evidence>
<dbReference type="NCBIfam" id="NF008865">
    <property type="entry name" value="PRK11898.1"/>
    <property type="match status" value="1"/>
</dbReference>
<keyword evidence="9" id="KW-0028">Amino-acid biosynthesis</keyword>
<keyword evidence="10" id="KW-0057">Aromatic amino acid biosynthesis</keyword>
<dbReference type="Gene3D" id="3.30.70.260">
    <property type="match status" value="1"/>
</dbReference>
<evidence type="ECO:0000256" key="8">
    <source>
        <dbReference type="ARBA" id="ARBA00022490"/>
    </source>
</evidence>
<dbReference type="Gene3D" id="1.20.59.10">
    <property type="entry name" value="Chorismate mutase"/>
    <property type="match status" value="1"/>
</dbReference>
<evidence type="ECO:0000256" key="6">
    <source>
        <dbReference type="ARBA" id="ARBA00013147"/>
    </source>
</evidence>
<evidence type="ECO:0000256" key="3">
    <source>
        <dbReference type="ARBA" id="ARBA00004496"/>
    </source>
</evidence>
<dbReference type="FunFam" id="3.40.190.10:FF:000034">
    <property type="entry name" value="Chorismate mutase/prephenate dehydratase"/>
    <property type="match status" value="1"/>
</dbReference>
<evidence type="ECO:0000313" key="21">
    <source>
        <dbReference type="EMBL" id="CAG8458343.1"/>
    </source>
</evidence>
<dbReference type="PANTHER" id="PTHR21022:SF19">
    <property type="entry name" value="PREPHENATE DEHYDRATASE-RELATED"/>
    <property type="match status" value="1"/>
</dbReference>
<accession>A0A9N8YYH0</accession>
<dbReference type="PROSITE" id="PS51168">
    <property type="entry name" value="CHORISMATE_MUT_2"/>
    <property type="match status" value="1"/>
</dbReference>
<dbReference type="Pfam" id="PF01817">
    <property type="entry name" value="CM_2"/>
    <property type="match status" value="1"/>
</dbReference>
<dbReference type="NCBIfam" id="TIGR01807">
    <property type="entry name" value="CM_P2"/>
    <property type="match status" value="1"/>
</dbReference>
<evidence type="ECO:0000256" key="15">
    <source>
        <dbReference type="ARBA" id="ARBA00031175"/>
    </source>
</evidence>
<dbReference type="PANTHER" id="PTHR21022">
    <property type="entry name" value="PREPHENATE DEHYDRATASE P PROTEIN"/>
    <property type="match status" value="1"/>
</dbReference>
<evidence type="ECO:0000256" key="11">
    <source>
        <dbReference type="ARBA" id="ARBA00023222"/>
    </source>
</evidence>
<dbReference type="InterPro" id="IPR002912">
    <property type="entry name" value="ACT_dom"/>
</dbReference>
<dbReference type="InterPro" id="IPR001086">
    <property type="entry name" value="Preph_deHydtase"/>
</dbReference>
<comment type="pathway">
    <text evidence="4">Amino-acid biosynthesis; L-phenylalanine biosynthesis; phenylpyruvate from prephenate: step 1/1.</text>
</comment>
<dbReference type="Pfam" id="PF00800">
    <property type="entry name" value="PDT"/>
    <property type="match status" value="1"/>
</dbReference>
<evidence type="ECO:0000256" key="9">
    <source>
        <dbReference type="ARBA" id="ARBA00022605"/>
    </source>
</evidence>
<evidence type="ECO:0000256" key="4">
    <source>
        <dbReference type="ARBA" id="ARBA00004741"/>
    </source>
</evidence>
<dbReference type="Gene3D" id="3.40.190.10">
    <property type="entry name" value="Periplasmic binding protein-like II"/>
    <property type="match status" value="2"/>
</dbReference>
<dbReference type="PROSITE" id="PS51171">
    <property type="entry name" value="PREPHENATE_DEHYDR_3"/>
    <property type="match status" value="1"/>
</dbReference>
<keyword evidence="13" id="KW-0456">Lyase</keyword>
<feature type="domain" description="Prephenate dehydratase" evidence="19">
    <location>
        <begin position="96"/>
        <end position="260"/>
    </location>
</feature>
<dbReference type="SUPFAM" id="SSF55021">
    <property type="entry name" value="ACT-like"/>
    <property type="match status" value="1"/>
</dbReference>
<feature type="domain" description="ACT" evidence="20">
    <location>
        <begin position="273"/>
        <end position="348"/>
    </location>
</feature>
<evidence type="ECO:0000256" key="14">
    <source>
        <dbReference type="ARBA" id="ARBA00023268"/>
    </source>
</evidence>
<evidence type="ECO:0000313" key="22">
    <source>
        <dbReference type="Proteomes" id="UP000789508"/>
    </source>
</evidence>
<dbReference type="AlphaFoldDB" id="A0A9N8YYH0"/>
<dbReference type="EC" id="4.2.1.51" evidence="6"/>
<reference evidence="21" key="1">
    <citation type="submission" date="2021-06" db="EMBL/GenBank/DDBJ databases">
        <authorList>
            <person name="Kallberg Y."/>
            <person name="Tangrot J."/>
            <person name="Rosling A."/>
        </authorList>
    </citation>
    <scope>NUCLEOTIDE SEQUENCE</scope>
    <source>
        <strain evidence="21">FL130A</strain>
    </source>
</reference>
<organism evidence="21 22">
    <name type="scientific">Ambispora leptoticha</name>
    <dbReference type="NCBI Taxonomy" id="144679"/>
    <lineage>
        <taxon>Eukaryota</taxon>
        <taxon>Fungi</taxon>
        <taxon>Fungi incertae sedis</taxon>
        <taxon>Mucoromycota</taxon>
        <taxon>Glomeromycotina</taxon>
        <taxon>Glomeromycetes</taxon>
        <taxon>Archaeosporales</taxon>
        <taxon>Ambisporaceae</taxon>
        <taxon>Ambispora</taxon>
    </lineage>
</organism>
<dbReference type="Pfam" id="PF01842">
    <property type="entry name" value="ACT"/>
    <property type="match status" value="1"/>
</dbReference>
<dbReference type="InterPro" id="IPR036979">
    <property type="entry name" value="CM_dom_sf"/>
</dbReference>
<keyword evidence="8" id="KW-0963">Cytoplasm</keyword>
<dbReference type="OrthoDB" id="983542at2759"/>
<dbReference type="GO" id="GO:0005737">
    <property type="term" value="C:cytoplasm"/>
    <property type="evidence" value="ECO:0007669"/>
    <property type="project" value="UniProtKB-SubCell"/>
</dbReference>
<dbReference type="SUPFAM" id="SSF53850">
    <property type="entry name" value="Periplasmic binding protein-like II"/>
    <property type="match status" value="1"/>
</dbReference>
<comment type="function">
    <text evidence="2">Catalyzes the Claisen rearrangement of chorismate to prephenate and the decarboxylation/dehydration of prephenate to phenylpyruvate.</text>
</comment>
<evidence type="ECO:0000259" key="20">
    <source>
        <dbReference type="PROSITE" id="PS51671"/>
    </source>
</evidence>
<dbReference type="InterPro" id="IPR002701">
    <property type="entry name" value="CM_II_prokaryot"/>
</dbReference>
<keyword evidence="22" id="KW-1185">Reference proteome</keyword>
<evidence type="ECO:0000256" key="1">
    <source>
        <dbReference type="ARBA" id="ARBA00000824"/>
    </source>
</evidence>
<sequence>MELPKLRQEIDNIDTKLVNLLNERARVSLNIGKAKKEANNVSEDEEKETHVYIPGREKQVFEKLQRLNYGPLTSDSLCAIYREIMSASISLQKEVSISYYGPEGTNTHQAAREKFGESVHYVPQLNISDVFDAVEHGRSTYGIVPFENSTFGSVVETLDCFISSKVQIRAETYLQISTLKRVYSHPQAFGQCQKWLDVNLKTVERVEAGSTSQAARCAATEPNAAAIANISCAQLYELDILERNIEDSQYNVTRFFVIGTSSDAPTHDDKTFIQFTLDHRQPGALCDALKVFKDYHINLTKIDSRPSLVRPWHYVFFIEFNGHKDQEDVKKALNELDQYCLNVVVLGSYPNQKPENLN</sequence>
<comment type="subcellular location">
    <subcellularLocation>
        <location evidence="3">Cytoplasm</location>
    </subcellularLocation>
</comment>
<comment type="catalytic activity">
    <reaction evidence="1">
        <text>chorismate = prephenate</text>
        <dbReference type="Rhea" id="RHEA:13897"/>
        <dbReference type="ChEBI" id="CHEBI:29748"/>
        <dbReference type="ChEBI" id="CHEBI:29934"/>
        <dbReference type="EC" id="5.4.99.5"/>
    </reaction>
</comment>
<evidence type="ECO:0000256" key="16">
    <source>
        <dbReference type="ARBA" id="ARBA00031520"/>
    </source>
</evidence>
<gene>
    <name evidence="21" type="ORF">ALEPTO_LOCUS1401</name>
</gene>
<evidence type="ECO:0000256" key="10">
    <source>
        <dbReference type="ARBA" id="ARBA00023141"/>
    </source>
</evidence>
<comment type="pathway">
    <text evidence="5">Metabolic intermediate biosynthesis; prephenate biosynthesis; prephenate from chorismate: step 1/1.</text>
</comment>
<keyword evidence="11" id="KW-0584">Phenylalanine biosynthesis</keyword>
<dbReference type="PROSITE" id="PS51671">
    <property type="entry name" value="ACT"/>
    <property type="match status" value="1"/>
</dbReference>
<comment type="catalytic activity">
    <reaction evidence="17">
        <text>prephenate + H(+) = 3-phenylpyruvate + CO2 + H2O</text>
        <dbReference type="Rhea" id="RHEA:21648"/>
        <dbReference type="ChEBI" id="CHEBI:15377"/>
        <dbReference type="ChEBI" id="CHEBI:15378"/>
        <dbReference type="ChEBI" id="CHEBI:16526"/>
        <dbReference type="ChEBI" id="CHEBI:18005"/>
        <dbReference type="ChEBI" id="CHEBI:29934"/>
        <dbReference type="EC" id="4.2.1.51"/>
    </reaction>
</comment>